<keyword evidence="1" id="KW-0732">Signal</keyword>
<keyword evidence="6" id="KW-1185">Reference proteome</keyword>
<evidence type="ECO:0000256" key="1">
    <source>
        <dbReference type="SAM" id="SignalP"/>
    </source>
</evidence>
<dbReference type="InterPro" id="IPR008928">
    <property type="entry name" value="6-hairpin_glycosidase_sf"/>
</dbReference>
<dbReference type="Proteomes" id="UP000434850">
    <property type="component" value="Unassembled WGS sequence"/>
</dbReference>
<feature type="signal peptide" evidence="1">
    <location>
        <begin position="1"/>
        <end position="21"/>
    </location>
</feature>
<feature type="domain" description="DUF4964" evidence="2">
    <location>
        <begin position="25"/>
        <end position="87"/>
    </location>
</feature>
<dbReference type="Pfam" id="PF17168">
    <property type="entry name" value="DUF5127"/>
    <property type="match status" value="1"/>
</dbReference>
<dbReference type="AlphaFoldDB" id="A0A6I4I896"/>
<evidence type="ECO:0000313" key="5">
    <source>
        <dbReference type="EMBL" id="MVN91282.1"/>
    </source>
</evidence>
<name>A0A6I4I896_9SPHI</name>
<dbReference type="InterPro" id="IPR052743">
    <property type="entry name" value="Glutaminase_GtaA"/>
</dbReference>
<organism evidence="5 6">
    <name type="scientific">Mucilaginibacter aquatilis</name>
    <dbReference type="NCBI Taxonomy" id="1517760"/>
    <lineage>
        <taxon>Bacteria</taxon>
        <taxon>Pseudomonadati</taxon>
        <taxon>Bacteroidota</taxon>
        <taxon>Sphingobacteriia</taxon>
        <taxon>Sphingobacteriales</taxon>
        <taxon>Sphingobacteriaceae</taxon>
        <taxon>Mucilaginibacter</taxon>
    </lineage>
</organism>
<dbReference type="InterPro" id="IPR033433">
    <property type="entry name" value="GtaA_N"/>
</dbReference>
<evidence type="ECO:0000259" key="4">
    <source>
        <dbReference type="Pfam" id="PF17168"/>
    </source>
</evidence>
<dbReference type="Gene3D" id="2.60.120.260">
    <property type="entry name" value="Galactose-binding domain-like"/>
    <property type="match status" value="1"/>
</dbReference>
<reference evidence="5 6" key="1">
    <citation type="submission" date="2019-12" db="EMBL/GenBank/DDBJ databases">
        <title>Mucilaginibacter sp. HME9299 genome sequencing and assembly.</title>
        <authorList>
            <person name="Kang H."/>
            <person name="Kim H."/>
            <person name="Joh K."/>
        </authorList>
    </citation>
    <scope>NUCLEOTIDE SEQUENCE [LARGE SCALE GENOMIC DNA]</scope>
    <source>
        <strain evidence="5 6">HME9299</strain>
    </source>
</reference>
<dbReference type="EMBL" id="WQLA01000003">
    <property type="protein sequence ID" value="MVN91282.1"/>
    <property type="molecule type" value="Genomic_DNA"/>
</dbReference>
<evidence type="ECO:0000313" key="6">
    <source>
        <dbReference type="Proteomes" id="UP000434850"/>
    </source>
</evidence>
<dbReference type="GO" id="GO:0005975">
    <property type="term" value="P:carbohydrate metabolic process"/>
    <property type="evidence" value="ECO:0007669"/>
    <property type="project" value="InterPro"/>
</dbReference>
<sequence length="819" mass="91196">MIKYRAIVLVSLLLGKASVMAQINKAPAYPLITHNTYFSVWSNTDKLNESVTHHWTGSNQSLIGIVNVDGTNYRFLGQEPVRYKTVLATSDETEYSVKYTEKKPADDWFKTDFAAADWKEGKSPIGDGKENKIQWQSRDIWIRRVFNISRTDDINELFLKASFDDDIEVNLNGERIYTKVGVSKGYEMIPLAKSKLKVGENIIAYHVVNTGGGARADVGFADKLKPIISDELKTAEQTNVTVKATQTTYNFKAGKVNFDVIFTSPLLLTDLSLLSRPVSYITYQAKSNDGKTHSVKVFFSASTDLAVNLPKQPVKASKYNTSTLNVLKVGTTEQPVLKKAGDDVRIDWGYAYVAVPKSTGATQYITAGEDAVNSFRQGKLNTTVSNGSSLALNTIVPLGKVGSTPVSKFIEVAYDEIWSMEYFGTRLRPWWNKQGNETIDNQMNKAASDYAAVLQKCTAFNQRLYGDALKTGGKEYAGLCVLAYRQSIAAHQLLQSPKGEILWFSKENFSGGFVNTVDVTYPSAPLYLLYNPKLMEGMLNGIFYFSESGKYGHDYAAHDLGTYPLANGQTYGEGMPVEESGNMIILTAAIAAAEGNPAYAKKHWKTLSTWVNYLVKEGFDPANQLCTDDFAGHLARNANLSVKAIVGIGCYAKLANALGYKVVAAKYNQIAKEMVPRWMKLADDGDHYTLTFDNKGTWSQKYNLVWDKVLNLGLFPQKVYDTEIKYYLTKQNKFGLPLDSRKTYTKSDWIIWTATMTNTNKDFQALISPIYKFATNTPSRVPLNDWHETTDGKMVGFQARSVVGGYFMPILKNKLASAK</sequence>
<evidence type="ECO:0000259" key="3">
    <source>
        <dbReference type="Pfam" id="PF16335"/>
    </source>
</evidence>
<feature type="domain" description="Glutaminase A central" evidence="3">
    <location>
        <begin position="473"/>
        <end position="808"/>
    </location>
</feature>
<gene>
    <name evidence="5" type="ORF">GO816_09130</name>
</gene>
<protein>
    <submittedName>
        <fullName evidence="5">DUF4965 domain-containing protein</fullName>
    </submittedName>
</protein>
<dbReference type="PANTHER" id="PTHR31987">
    <property type="entry name" value="GLUTAMINASE A-RELATED"/>
    <property type="match status" value="1"/>
</dbReference>
<feature type="domain" description="Glutaminase A N-terminal" evidence="4">
    <location>
        <begin position="245"/>
        <end position="466"/>
    </location>
</feature>
<comment type="caution">
    <text evidence="5">The sequence shown here is derived from an EMBL/GenBank/DDBJ whole genome shotgun (WGS) entry which is preliminary data.</text>
</comment>
<feature type="chain" id="PRO_5026033236" evidence="1">
    <location>
        <begin position="22"/>
        <end position="819"/>
    </location>
</feature>
<dbReference type="PANTHER" id="PTHR31987:SF1">
    <property type="entry name" value="GLUTAMINASE A"/>
    <property type="match status" value="1"/>
</dbReference>
<dbReference type="Pfam" id="PF16335">
    <property type="entry name" value="GtaA_6_Hairpin"/>
    <property type="match status" value="1"/>
</dbReference>
<dbReference type="OrthoDB" id="175993at2"/>
<dbReference type="SUPFAM" id="SSF48208">
    <property type="entry name" value="Six-hairpin glycosidases"/>
    <property type="match status" value="1"/>
</dbReference>
<accession>A0A6I4I896</accession>
<dbReference type="InterPro" id="IPR032515">
    <property type="entry name" value="DUF4964"/>
</dbReference>
<dbReference type="Pfam" id="PF16334">
    <property type="entry name" value="DUF4964"/>
    <property type="match status" value="1"/>
</dbReference>
<proteinExistence type="predicted"/>
<dbReference type="RefSeq" id="WP_157541464.1">
    <property type="nucleotide sequence ID" value="NZ_WQLA01000003.1"/>
</dbReference>
<evidence type="ECO:0000259" key="2">
    <source>
        <dbReference type="Pfam" id="PF16334"/>
    </source>
</evidence>
<dbReference type="InterPro" id="IPR032514">
    <property type="entry name" value="GtaA_central"/>
</dbReference>